<feature type="signal peptide" evidence="2">
    <location>
        <begin position="1"/>
        <end position="17"/>
    </location>
</feature>
<dbReference type="Proteomes" id="UP000224854">
    <property type="component" value="Unassembled WGS sequence"/>
</dbReference>
<name>A0A2C5YX47_9HYPO</name>
<protein>
    <recommendedName>
        <fullName evidence="5">Hydrophobin</fullName>
    </recommendedName>
</protein>
<sequence>MHAKAWFTLCLLGLAVASPQEPTSWTSASKTLLPPRPTNSGVCKPHRDHWHCHQPPATAISHTDDDDDSHSHTDDHHHHDHDNLDNHHDTTATASASQSSSSAVTGSAARSLPMGGAMASLLATVLINALIL</sequence>
<keyword evidence="2" id="KW-0732">Signal</keyword>
<evidence type="ECO:0000313" key="3">
    <source>
        <dbReference type="EMBL" id="PHH82668.1"/>
    </source>
</evidence>
<reference evidence="3 4" key="1">
    <citation type="submission" date="2017-06" db="EMBL/GenBank/DDBJ databases">
        <title>Ant-infecting Ophiocordyceps genomes reveal a high diversity of potential behavioral manipulation genes and a possible major role for enterotoxins.</title>
        <authorList>
            <person name="De Bekker C."/>
            <person name="Evans H.C."/>
            <person name="Brachmann A."/>
            <person name="Hughes D.P."/>
        </authorList>
    </citation>
    <scope>NUCLEOTIDE SEQUENCE [LARGE SCALE GENOMIC DNA]</scope>
    <source>
        <strain evidence="3 4">1348a</strain>
    </source>
</reference>
<feature type="compositionally biased region" description="Basic and acidic residues" evidence="1">
    <location>
        <begin position="69"/>
        <end position="90"/>
    </location>
</feature>
<gene>
    <name evidence="3" type="ORF">CDD82_5208</name>
</gene>
<evidence type="ECO:0000256" key="1">
    <source>
        <dbReference type="SAM" id="MobiDB-lite"/>
    </source>
</evidence>
<evidence type="ECO:0000313" key="4">
    <source>
        <dbReference type="Proteomes" id="UP000224854"/>
    </source>
</evidence>
<feature type="compositionally biased region" description="Low complexity" evidence="1">
    <location>
        <begin position="91"/>
        <end position="108"/>
    </location>
</feature>
<dbReference type="AlphaFoldDB" id="A0A2C5YX47"/>
<comment type="caution">
    <text evidence="3">The sequence shown here is derived from an EMBL/GenBank/DDBJ whole genome shotgun (WGS) entry which is preliminary data.</text>
</comment>
<feature type="region of interest" description="Disordered" evidence="1">
    <location>
        <begin position="20"/>
        <end position="108"/>
    </location>
</feature>
<feature type="chain" id="PRO_5013061554" description="Hydrophobin" evidence="2">
    <location>
        <begin position="18"/>
        <end position="132"/>
    </location>
</feature>
<proteinExistence type="predicted"/>
<evidence type="ECO:0000256" key="2">
    <source>
        <dbReference type="SAM" id="SignalP"/>
    </source>
</evidence>
<accession>A0A2C5YX47</accession>
<dbReference type="OrthoDB" id="5362269at2759"/>
<dbReference type="EMBL" id="NJEU01000047">
    <property type="protein sequence ID" value="PHH82668.1"/>
    <property type="molecule type" value="Genomic_DNA"/>
</dbReference>
<keyword evidence="4" id="KW-1185">Reference proteome</keyword>
<evidence type="ECO:0008006" key="5">
    <source>
        <dbReference type="Google" id="ProtNLM"/>
    </source>
</evidence>
<organism evidence="3 4">
    <name type="scientific">Ophiocordyceps australis</name>
    <dbReference type="NCBI Taxonomy" id="1399860"/>
    <lineage>
        <taxon>Eukaryota</taxon>
        <taxon>Fungi</taxon>
        <taxon>Dikarya</taxon>
        <taxon>Ascomycota</taxon>
        <taxon>Pezizomycotina</taxon>
        <taxon>Sordariomycetes</taxon>
        <taxon>Hypocreomycetidae</taxon>
        <taxon>Hypocreales</taxon>
        <taxon>Ophiocordycipitaceae</taxon>
        <taxon>Ophiocordyceps</taxon>
    </lineage>
</organism>
<feature type="compositionally biased region" description="Polar residues" evidence="1">
    <location>
        <begin position="20"/>
        <end position="30"/>
    </location>
</feature>